<reference evidence="1" key="1">
    <citation type="submission" date="2014-12" db="EMBL/GenBank/DDBJ databases">
        <title>Insight into the proteome of Arion vulgaris.</title>
        <authorList>
            <person name="Aradska J."/>
            <person name="Bulat T."/>
            <person name="Smidak R."/>
            <person name="Sarate P."/>
            <person name="Gangsoo J."/>
            <person name="Sialana F."/>
            <person name="Bilban M."/>
            <person name="Lubec G."/>
        </authorList>
    </citation>
    <scope>NUCLEOTIDE SEQUENCE</scope>
    <source>
        <tissue evidence="1">Skin</tissue>
    </source>
</reference>
<protein>
    <submittedName>
        <fullName evidence="1">Uncharacterized protein</fullName>
    </submittedName>
</protein>
<gene>
    <name evidence="1" type="primary">ORF125848</name>
</gene>
<evidence type="ECO:0000313" key="1">
    <source>
        <dbReference type="EMBL" id="CEK81405.1"/>
    </source>
</evidence>
<name>A0A0B7AN96_9EUPU</name>
<accession>A0A0B7AN96</accession>
<organism evidence="1">
    <name type="scientific">Arion vulgaris</name>
    <dbReference type="NCBI Taxonomy" id="1028688"/>
    <lineage>
        <taxon>Eukaryota</taxon>
        <taxon>Metazoa</taxon>
        <taxon>Spiralia</taxon>
        <taxon>Lophotrochozoa</taxon>
        <taxon>Mollusca</taxon>
        <taxon>Gastropoda</taxon>
        <taxon>Heterobranchia</taxon>
        <taxon>Euthyneura</taxon>
        <taxon>Panpulmonata</taxon>
        <taxon>Eupulmonata</taxon>
        <taxon>Stylommatophora</taxon>
        <taxon>Helicina</taxon>
        <taxon>Arionoidea</taxon>
        <taxon>Arionidae</taxon>
        <taxon>Arion</taxon>
    </lineage>
</organism>
<dbReference type="AlphaFoldDB" id="A0A0B7AN96"/>
<sequence length="66" mass="7924">MDIINCLQKRHDCHTLPAEWPYQWRHHLYNKFKIVICGMASITTEHVLQNFRSVCKPEKKEVAHLH</sequence>
<proteinExistence type="predicted"/>
<dbReference type="EMBL" id="HACG01034540">
    <property type="protein sequence ID" value="CEK81405.1"/>
    <property type="molecule type" value="Transcribed_RNA"/>
</dbReference>
<feature type="non-terminal residue" evidence="1">
    <location>
        <position position="66"/>
    </location>
</feature>